<evidence type="ECO:0000313" key="3">
    <source>
        <dbReference type="Proteomes" id="UP001139559"/>
    </source>
</evidence>
<keyword evidence="1" id="KW-0472">Membrane</keyword>
<evidence type="ECO:0000313" key="2">
    <source>
        <dbReference type="EMBL" id="MCK6265681.1"/>
    </source>
</evidence>
<proteinExistence type="predicted"/>
<keyword evidence="1" id="KW-1133">Transmembrane helix</keyword>
<protein>
    <submittedName>
        <fullName evidence="2">Uncharacterized protein</fullName>
    </submittedName>
</protein>
<dbReference type="AlphaFoldDB" id="A0A9X1XMW3"/>
<dbReference type="RefSeq" id="WP_248010747.1">
    <property type="nucleotide sequence ID" value="NZ_JAJHVV010000018.1"/>
</dbReference>
<feature type="transmembrane region" description="Helical" evidence="1">
    <location>
        <begin position="32"/>
        <end position="49"/>
    </location>
</feature>
<reference evidence="2" key="1">
    <citation type="submission" date="2021-11" db="EMBL/GenBank/DDBJ databases">
        <title>Vibrio ZSDE26 sp. nov. and Vibrio ZSDZ34 sp. nov., isolated from coastal seawater in Qingdao.</title>
        <authorList>
            <person name="Zhang P."/>
        </authorList>
    </citation>
    <scope>NUCLEOTIDE SEQUENCE</scope>
    <source>
        <strain evidence="2">ZSDE26</strain>
    </source>
</reference>
<comment type="caution">
    <text evidence="2">The sequence shown here is derived from an EMBL/GenBank/DDBJ whole genome shotgun (WGS) entry which is preliminary data.</text>
</comment>
<name>A0A9X1XMW3_9VIBR</name>
<dbReference type="EMBL" id="JAJHVV010000018">
    <property type="protein sequence ID" value="MCK6265681.1"/>
    <property type="molecule type" value="Genomic_DNA"/>
</dbReference>
<evidence type="ECO:0000256" key="1">
    <source>
        <dbReference type="SAM" id="Phobius"/>
    </source>
</evidence>
<feature type="transmembrane region" description="Helical" evidence="1">
    <location>
        <begin position="9"/>
        <end position="26"/>
    </location>
</feature>
<keyword evidence="3" id="KW-1185">Reference proteome</keyword>
<accession>A0A9X1XMW3</accession>
<sequence>MEDMQRSKAIVILSSITFLVGFLFLMASEQKLAPIIMIHISFCMFVLHADVFRSSSKGDDAVSGYQRDNHIS</sequence>
<gene>
    <name evidence="2" type="ORF">KP803_20700</name>
</gene>
<keyword evidence="1" id="KW-0812">Transmembrane</keyword>
<organism evidence="2 3">
    <name type="scientific">Vibrio amylolyticus</name>
    <dbReference type="NCBI Taxonomy" id="2847292"/>
    <lineage>
        <taxon>Bacteria</taxon>
        <taxon>Pseudomonadati</taxon>
        <taxon>Pseudomonadota</taxon>
        <taxon>Gammaproteobacteria</taxon>
        <taxon>Vibrionales</taxon>
        <taxon>Vibrionaceae</taxon>
        <taxon>Vibrio</taxon>
    </lineage>
</organism>
<dbReference type="Proteomes" id="UP001139559">
    <property type="component" value="Unassembled WGS sequence"/>
</dbReference>